<feature type="compositionally biased region" description="Basic residues" evidence="1">
    <location>
        <begin position="261"/>
        <end position="274"/>
    </location>
</feature>
<dbReference type="Proteomes" id="UP000267408">
    <property type="component" value="Unassembled WGS sequence"/>
</dbReference>
<dbReference type="RefSeq" id="WP_100836977.1">
    <property type="nucleotide sequence ID" value="NZ_RJVJ01000001.1"/>
</dbReference>
<dbReference type="AlphaFoldDB" id="A0A8G1UJW9"/>
<dbReference type="OrthoDB" id="4278390at2"/>
<reference evidence="2 3" key="1">
    <citation type="submission" date="2018-11" db="EMBL/GenBank/DDBJ databases">
        <title>Sequencing the genomes of 1000 actinobacteria strains.</title>
        <authorList>
            <person name="Klenk H.-P."/>
        </authorList>
    </citation>
    <scope>NUCLEOTIDE SEQUENCE [LARGE SCALE GENOMIC DNA]</scope>
    <source>
        <strain evidence="2 3">DSM 44780</strain>
    </source>
</reference>
<dbReference type="EMBL" id="RJVJ01000001">
    <property type="protein sequence ID" value="ROR42924.1"/>
    <property type="molecule type" value="Genomic_DNA"/>
</dbReference>
<gene>
    <name evidence="2" type="ORF">EDD39_1059</name>
</gene>
<sequence length="374" mass="40323">MASKDVELGRAAALVAEQVVAQLATADRELKSIGLGALPDHAINGGVLVSAVPHEVLSAREVRASNTLAALWRLWARAKNVVAMHPDMAAELATYKLGTLPGQLFRNLGRFPNPIVVFAEPPVVELSLGDGGPGKLLAILFCGRTGPDRLLCYTGDPRMDEVGVTVISEPLADDGGPLPLPPGSPMPELEFLHLSIPVDSDVRFTAEDVAKRIARKAGFEEPTAAQREVVLRALQVAVYLCSSKADIQVPASKEDANAPVRRGKSAKPGKQRRWSKPENFLRMGWRLGPRLKAVRAQAQEGAAMAAAARREGRGAEGRGGWRQYTHQRGGHMKVVWYGPGKTLSDSKLIEPYWVSEDLLDTDGQAPEGIIRPAR</sequence>
<feature type="region of interest" description="Disordered" evidence="1">
    <location>
        <begin position="251"/>
        <end position="274"/>
    </location>
</feature>
<dbReference type="Pfam" id="PF26125">
    <property type="entry name" value="AcrVA2-like"/>
    <property type="match status" value="1"/>
</dbReference>
<protein>
    <submittedName>
        <fullName evidence="2">Uncharacterized protein</fullName>
    </submittedName>
</protein>
<name>A0A8G1UJW9_9ACTN</name>
<proteinExistence type="predicted"/>
<organism evidence="2 3">
    <name type="scientific">Kitasatospora cineracea</name>
    <dbReference type="NCBI Taxonomy" id="88074"/>
    <lineage>
        <taxon>Bacteria</taxon>
        <taxon>Bacillati</taxon>
        <taxon>Actinomycetota</taxon>
        <taxon>Actinomycetes</taxon>
        <taxon>Kitasatosporales</taxon>
        <taxon>Streptomycetaceae</taxon>
        <taxon>Kitasatospora</taxon>
    </lineage>
</organism>
<accession>A0A8G1UJW9</accession>
<evidence type="ECO:0000256" key="1">
    <source>
        <dbReference type="SAM" id="MobiDB-lite"/>
    </source>
</evidence>
<evidence type="ECO:0000313" key="3">
    <source>
        <dbReference type="Proteomes" id="UP000267408"/>
    </source>
</evidence>
<evidence type="ECO:0000313" key="2">
    <source>
        <dbReference type="EMBL" id="ROR42924.1"/>
    </source>
</evidence>
<comment type="caution">
    <text evidence="2">The sequence shown here is derived from an EMBL/GenBank/DDBJ whole genome shotgun (WGS) entry which is preliminary data.</text>
</comment>
<dbReference type="InterPro" id="IPR058915">
    <property type="entry name" value="AcrVA2-like"/>
</dbReference>